<reference evidence="3" key="1">
    <citation type="journal article" date="2017" name="BMC Genomics">
        <title>Gapless genome assembly of Colletotrichum higginsianum reveals chromosome structure and association of transposable elements with secondary metabolite gene clusters.</title>
        <authorList>
            <person name="Dallery J.-F."/>
            <person name="Lapalu N."/>
            <person name="Zampounis A."/>
            <person name="Pigne S."/>
            <person name="Luyten I."/>
            <person name="Amselem J."/>
            <person name="Wittenberg A.H.J."/>
            <person name="Zhou S."/>
            <person name="de Queiroz M.V."/>
            <person name="Robin G.P."/>
            <person name="Auger A."/>
            <person name="Hainaut M."/>
            <person name="Henrissat B."/>
            <person name="Kim K.-T."/>
            <person name="Lee Y.-H."/>
            <person name="Lespinet O."/>
            <person name="Schwartz D.C."/>
            <person name="Thon M.R."/>
            <person name="O'Connell R.J."/>
        </authorList>
    </citation>
    <scope>NUCLEOTIDE SEQUENCE [LARGE SCALE GENOMIC DNA]</scope>
    <source>
        <strain evidence="3">IMI 349063</strain>
    </source>
</reference>
<gene>
    <name evidence="2" type="ORF">CH63R_07207</name>
</gene>
<feature type="compositionally biased region" description="Low complexity" evidence="1">
    <location>
        <begin position="186"/>
        <end position="198"/>
    </location>
</feature>
<evidence type="ECO:0000256" key="1">
    <source>
        <dbReference type="SAM" id="MobiDB-lite"/>
    </source>
</evidence>
<dbReference type="AlphaFoldDB" id="A0A1B7Y8V1"/>
<protein>
    <submittedName>
        <fullName evidence="2">Uncharacterized protein</fullName>
    </submittedName>
</protein>
<sequence>MESDDTCERAKGVVVEGFDRNQKTRLQSKKRGGVGVKSDEEKWKDIFRILFPDSTEVPGPCVYCKETRDLLQSLTFEPDYSLCFDETAKNGSVTQPEKSETKRKLPEDIQPQLEKETHIKIRKIAGGDLSETKQRELVAAIVQEVLLPRILRQPGDEGEPPGCPAVVVAPEDLNGSASTSSDGEKSLGSTSTASPSSISSLAALQPSYQAKSDISVAPGEDAPDNGGMADVLKLVLGTEDNLQPSNNLVDPIDPELLCPYDPTLGGWSTGGENGPMGTSEEWMGGWAVTHQPVVPFTWDGSFCPEEQRDDAALLEGTSDNGHVSGAPVPDLLTTNFAEEGFSWADMGMSSWP</sequence>
<proteinExistence type="predicted"/>
<dbReference type="Proteomes" id="UP000092177">
    <property type="component" value="Chromosome 5"/>
</dbReference>
<evidence type="ECO:0000313" key="2">
    <source>
        <dbReference type="EMBL" id="OBR08442.1"/>
    </source>
</evidence>
<dbReference type="RefSeq" id="XP_018156960.1">
    <property type="nucleotide sequence ID" value="XM_018302182.1"/>
</dbReference>
<name>A0A1B7Y8V1_COLHI</name>
<dbReference type="GeneID" id="28866289"/>
<dbReference type="KEGG" id="chig:CH63R_07207"/>
<feature type="region of interest" description="Disordered" evidence="1">
    <location>
        <begin position="153"/>
        <end position="198"/>
    </location>
</feature>
<dbReference type="VEuPathDB" id="FungiDB:CH63R_07207"/>
<dbReference type="EMBL" id="LTAN01000005">
    <property type="protein sequence ID" value="OBR08442.1"/>
    <property type="molecule type" value="Genomic_DNA"/>
</dbReference>
<evidence type="ECO:0000313" key="3">
    <source>
        <dbReference type="Proteomes" id="UP000092177"/>
    </source>
</evidence>
<keyword evidence="3" id="KW-1185">Reference proteome</keyword>
<comment type="caution">
    <text evidence="2">The sequence shown here is derived from an EMBL/GenBank/DDBJ whole genome shotgun (WGS) entry which is preliminary data.</text>
</comment>
<organism evidence="2 3">
    <name type="scientific">Colletotrichum higginsianum (strain IMI 349063)</name>
    <name type="common">Crucifer anthracnose fungus</name>
    <dbReference type="NCBI Taxonomy" id="759273"/>
    <lineage>
        <taxon>Eukaryota</taxon>
        <taxon>Fungi</taxon>
        <taxon>Dikarya</taxon>
        <taxon>Ascomycota</taxon>
        <taxon>Pezizomycotina</taxon>
        <taxon>Sordariomycetes</taxon>
        <taxon>Hypocreomycetidae</taxon>
        <taxon>Glomerellales</taxon>
        <taxon>Glomerellaceae</taxon>
        <taxon>Colletotrichum</taxon>
        <taxon>Colletotrichum destructivum species complex</taxon>
    </lineage>
</organism>
<accession>A0A1B7Y8V1</accession>
<dbReference type="OrthoDB" id="4738706at2759"/>